<feature type="transmembrane region" description="Helical" evidence="5">
    <location>
        <begin position="214"/>
        <end position="235"/>
    </location>
</feature>
<dbReference type="RefSeq" id="WP_344451098.1">
    <property type="nucleotide sequence ID" value="NZ_BAAATZ010000012.1"/>
</dbReference>
<sequence>MKSYLAVLGTPGAWRFLLPALCARLPFAMLQIGVLLLVQWSTGSYGWGGVASAAAAVAQAVVGPWTGRLVDRWGQARVLVPQVLVHAVLLGGLLALAQNRAAPLVLVGVGCLAGATVPQVGSMVRARWANVLPPRRVGTAFALESVTDELTFTLAPLLLLPIATAYSPVWGLSLALVMVLAGTLFFAAVRHGAPVPVPAVPGASRTVVLGRRGVPLLAGAMLGVGTVFGSLQVGITALTAELGDPSAAGTVFGTFSAGSLVGGLVYGGLRSAAGRPSRLLLLLSLLAAALLGPALVGSLGLMYGAAAVAGLVIAPCVITGYTLLDALVSAEARTEAYTWLNGSIALGIALGAALSGQLVDRLGAAPAFFVPPVAVALAALAVGLRGALLVPREADEVPGPKVMV</sequence>
<keyword evidence="3 5" id="KW-1133">Transmembrane helix</keyword>
<evidence type="ECO:0000256" key="3">
    <source>
        <dbReference type="ARBA" id="ARBA00022989"/>
    </source>
</evidence>
<evidence type="ECO:0000313" key="7">
    <source>
        <dbReference type="EMBL" id="GAA2726933.1"/>
    </source>
</evidence>
<feature type="transmembrane region" description="Helical" evidence="5">
    <location>
        <begin position="102"/>
        <end position="120"/>
    </location>
</feature>
<keyword evidence="2 5" id="KW-0812">Transmembrane</keyword>
<dbReference type="Gene3D" id="1.20.1250.20">
    <property type="entry name" value="MFS general substrate transporter like domains"/>
    <property type="match status" value="2"/>
</dbReference>
<evidence type="ECO:0000256" key="4">
    <source>
        <dbReference type="ARBA" id="ARBA00023136"/>
    </source>
</evidence>
<dbReference type="Pfam" id="PF07690">
    <property type="entry name" value="MFS_1"/>
    <property type="match status" value="1"/>
</dbReference>
<dbReference type="PANTHER" id="PTHR23542">
    <property type="match status" value="1"/>
</dbReference>
<proteinExistence type="predicted"/>
<organism evidence="7 8">
    <name type="scientific">Actinocorallia aurantiaca</name>
    <dbReference type="NCBI Taxonomy" id="46204"/>
    <lineage>
        <taxon>Bacteria</taxon>
        <taxon>Bacillati</taxon>
        <taxon>Actinomycetota</taxon>
        <taxon>Actinomycetes</taxon>
        <taxon>Streptosporangiales</taxon>
        <taxon>Thermomonosporaceae</taxon>
        <taxon>Actinocorallia</taxon>
    </lineage>
</organism>
<keyword evidence="8" id="KW-1185">Reference proteome</keyword>
<dbReference type="PROSITE" id="PS50850">
    <property type="entry name" value="MFS"/>
    <property type="match status" value="1"/>
</dbReference>
<dbReference type="Proteomes" id="UP001501842">
    <property type="component" value="Unassembled WGS sequence"/>
</dbReference>
<evidence type="ECO:0000256" key="5">
    <source>
        <dbReference type="SAM" id="Phobius"/>
    </source>
</evidence>
<feature type="transmembrane region" description="Helical" evidence="5">
    <location>
        <begin position="336"/>
        <end position="358"/>
    </location>
</feature>
<dbReference type="PANTHER" id="PTHR23542:SF1">
    <property type="entry name" value="MAJOR FACILITATOR SUPERFAMILY (MFS) PROFILE DOMAIN-CONTAINING PROTEIN"/>
    <property type="match status" value="1"/>
</dbReference>
<evidence type="ECO:0000259" key="6">
    <source>
        <dbReference type="PROSITE" id="PS50850"/>
    </source>
</evidence>
<comment type="caution">
    <text evidence="7">The sequence shown here is derived from an EMBL/GenBank/DDBJ whole genome shotgun (WGS) entry which is preliminary data.</text>
</comment>
<dbReference type="SUPFAM" id="SSF103473">
    <property type="entry name" value="MFS general substrate transporter"/>
    <property type="match status" value="1"/>
</dbReference>
<evidence type="ECO:0000256" key="1">
    <source>
        <dbReference type="ARBA" id="ARBA00004651"/>
    </source>
</evidence>
<feature type="transmembrane region" description="Helical" evidence="5">
    <location>
        <begin position="279"/>
        <end position="296"/>
    </location>
</feature>
<feature type="transmembrane region" description="Helical" evidence="5">
    <location>
        <begin position="46"/>
        <end position="66"/>
    </location>
</feature>
<dbReference type="InterPro" id="IPR036259">
    <property type="entry name" value="MFS_trans_sf"/>
</dbReference>
<comment type="subcellular location">
    <subcellularLocation>
        <location evidence="1">Cell membrane</location>
        <topology evidence="1">Multi-pass membrane protein</topology>
    </subcellularLocation>
</comment>
<name>A0ABP6GNC7_9ACTN</name>
<evidence type="ECO:0000313" key="8">
    <source>
        <dbReference type="Proteomes" id="UP001501842"/>
    </source>
</evidence>
<feature type="transmembrane region" description="Helical" evidence="5">
    <location>
        <begin position="78"/>
        <end position="96"/>
    </location>
</feature>
<dbReference type="EMBL" id="BAAATZ010000012">
    <property type="protein sequence ID" value="GAA2726933.1"/>
    <property type="molecule type" value="Genomic_DNA"/>
</dbReference>
<gene>
    <name evidence="7" type="ORF">GCM10010439_31240</name>
</gene>
<keyword evidence="4 5" id="KW-0472">Membrane</keyword>
<feature type="transmembrane region" description="Helical" evidence="5">
    <location>
        <begin position="302"/>
        <end position="324"/>
    </location>
</feature>
<reference evidence="8" key="1">
    <citation type="journal article" date="2019" name="Int. J. Syst. Evol. Microbiol.">
        <title>The Global Catalogue of Microorganisms (GCM) 10K type strain sequencing project: providing services to taxonomists for standard genome sequencing and annotation.</title>
        <authorList>
            <consortium name="The Broad Institute Genomics Platform"/>
            <consortium name="The Broad Institute Genome Sequencing Center for Infectious Disease"/>
            <person name="Wu L."/>
            <person name="Ma J."/>
        </authorList>
    </citation>
    <scope>NUCLEOTIDE SEQUENCE [LARGE SCALE GENOMIC DNA]</scope>
    <source>
        <strain evidence="8">JCM 8201</strain>
    </source>
</reference>
<feature type="transmembrane region" description="Helical" evidence="5">
    <location>
        <begin position="364"/>
        <end position="384"/>
    </location>
</feature>
<dbReference type="InterPro" id="IPR011701">
    <property type="entry name" value="MFS"/>
</dbReference>
<protein>
    <submittedName>
        <fullName evidence="7">MFS transporter</fullName>
    </submittedName>
</protein>
<evidence type="ECO:0000256" key="2">
    <source>
        <dbReference type="ARBA" id="ARBA00022692"/>
    </source>
</evidence>
<feature type="transmembrane region" description="Helical" evidence="5">
    <location>
        <begin position="169"/>
        <end position="189"/>
    </location>
</feature>
<feature type="transmembrane region" description="Helical" evidence="5">
    <location>
        <begin position="247"/>
        <end position="267"/>
    </location>
</feature>
<accession>A0ABP6GNC7</accession>
<dbReference type="InterPro" id="IPR020846">
    <property type="entry name" value="MFS_dom"/>
</dbReference>
<feature type="domain" description="Major facilitator superfamily (MFS) profile" evidence="6">
    <location>
        <begin position="213"/>
        <end position="404"/>
    </location>
</feature>